<dbReference type="STRING" id="88036.D8SUT5"/>
<organism evidence="4">
    <name type="scientific">Selaginella moellendorffii</name>
    <name type="common">Spikemoss</name>
    <dbReference type="NCBI Taxonomy" id="88036"/>
    <lineage>
        <taxon>Eukaryota</taxon>
        <taxon>Viridiplantae</taxon>
        <taxon>Streptophyta</taxon>
        <taxon>Embryophyta</taxon>
        <taxon>Tracheophyta</taxon>
        <taxon>Lycopodiopsida</taxon>
        <taxon>Selaginellales</taxon>
        <taxon>Selaginellaceae</taxon>
        <taxon>Selaginella</taxon>
    </lineage>
</organism>
<dbReference type="Gramene" id="EFJ11679">
    <property type="protein sequence ID" value="EFJ11679"/>
    <property type="gene ID" value="SELMODRAFT_16172"/>
</dbReference>
<accession>D8SUT5</accession>
<dbReference type="PANTHER" id="PTHR47926">
    <property type="entry name" value="PENTATRICOPEPTIDE REPEAT-CONTAINING PROTEIN"/>
    <property type="match status" value="1"/>
</dbReference>
<dbReference type="InParanoid" id="D8SUT5"/>
<dbReference type="PANTHER" id="PTHR47926:SF533">
    <property type="entry name" value="DYW DOMAIN-CONTAINING PROTEIN"/>
    <property type="match status" value="1"/>
</dbReference>
<feature type="non-terminal residue" evidence="3">
    <location>
        <position position="149"/>
    </location>
</feature>
<dbReference type="PROSITE" id="PS51375">
    <property type="entry name" value="PPR"/>
    <property type="match status" value="1"/>
</dbReference>
<dbReference type="InterPro" id="IPR002885">
    <property type="entry name" value="PPR_rpt"/>
</dbReference>
<dbReference type="GO" id="GO:0003723">
    <property type="term" value="F:RNA binding"/>
    <property type="evidence" value="ECO:0007669"/>
    <property type="project" value="InterPro"/>
</dbReference>
<dbReference type="Gene3D" id="1.25.40.10">
    <property type="entry name" value="Tetratricopeptide repeat domain"/>
    <property type="match status" value="1"/>
</dbReference>
<evidence type="ECO:0000313" key="4">
    <source>
        <dbReference type="Proteomes" id="UP000001514"/>
    </source>
</evidence>
<dbReference type="Pfam" id="PF01535">
    <property type="entry name" value="PPR"/>
    <property type="match status" value="3"/>
</dbReference>
<dbReference type="eggNOG" id="KOG4197">
    <property type="taxonomic scope" value="Eukaryota"/>
</dbReference>
<dbReference type="AlphaFoldDB" id="D8SUT5"/>
<evidence type="ECO:0008006" key="5">
    <source>
        <dbReference type="Google" id="ProtNLM"/>
    </source>
</evidence>
<keyword evidence="4" id="KW-1185">Reference proteome</keyword>
<feature type="non-terminal residue" evidence="3">
    <location>
        <position position="1"/>
    </location>
</feature>
<dbReference type="InterPro" id="IPR046960">
    <property type="entry name" value="PPR_At4g14850-like_plant"/>
</dbReference>
<evidence type="ECO:0000313" key="3">
    <source>
        <dbReference type="EMBL" id="EFJ11679.1"/>
    </source>
</evidence>
<dbReference type="EMBL" id="GL377644">
    <property type="protein sequence ID" value="EFJ11679.1"/>
    <property type="molecule type" value="Genomic_DNA"/>
</dbReference>
<protein>
    <recommendedName>
        <fullName evidence="5">Pentacotripeptide-repeat region of PRORP domain-containing protein</fullName>
    </recommendedName>
</protein>
<dbReference type="GO" id="GO:0009451">
    <property type="term" value="P:RNA modification"/>
    <property type="evidence" value="ECO:0007669"/>
    <property type="project" value="InterPro"/>
</dbReference>
<dbReference type="HOGENOM" id="CLU_002706_0_0_1"/>
<dbReference type="InterPro" id="IPR011990">
    <property type="entry name" value="TPR-like_helical_dom_sf"/>
</dbReference>
<proteinExistence type="predicted"/>
<sequence>QHEMVLLSALIVGFSRNGQTDQAEATFETIVQRNIITWTGFLTGYAQSSGQCFEAVEMLTLMMWEGFVPDESVFTGVLAACSHQGLLELGVRLFSLMVRDYSIAPALVHFKCLIALLTRAGQLDSAEQLVNETPYHPDEVAWVTLLAGC</sequence>
<keyword evidence="1" id="KW-0677">Repeat</keyword>
<feature type="repeat" description="PPR" evidence="2">
    <location>
        <begin position="34"/>
        <end position="69"/>
    </location>
</feature>
<gene>
    <name evidence="3" type="ORF">SELMODRAFT_16172</name>
</gene>
<evidence type="ECO:0000256" key="2">
    <source>
        <dbReference type="PROSITE-ProRule" id="PRU00708"/>
    </source>
</evidence>
<evidence type="ECO:0000256" key="1">
    <source>
        <dbReference type="ARBA" id="ARBA00022737"/>
    </source>
</evidence>
<dbReference type="KEGG" id="smo:SELMODRAFT_16172"/>
<dbReference type="Proteomes" id="UP000001514">
    <property type="component" value="Unassembled WGS sequence"/>
</dbReference>
<name>D8SUT5_SELML</name>
<reference evidence="3 4" key="1">
    <citation type="journal article" date="2011" name="Science">
        <title>The Selaginella genome identifies genetic changes associated with the evolution of vascular plants.</title>
        <authorList>
            <person name="Banks J.A."/>
            <person name="Nishiyama T."/>
            <person name="Hasebe M."/>
            <person name="Bowman J.L."/>
            <person name="Gribskov M."/>
            <person name="dePamphilis C."/>
            <person name="Albert V.A."/>
            <person name="Aono N."/>
            <person name="Aoyama T."/>
            <person name="Ambrose B.A."/>
            <person name="Ashton N.W."/>
            <person name="Axtell M.J."/>
            <person name="Barker E."/>
            <person name="Barker M.S."/>
            <person name="Bennetzen J.L."/>
            <person name="Bonawitz N.D."/>
            <person name="Chapple C."/>
            <person name="Cheng C."/>
            <person name="Correa L.G."/>
            <person name="Dacre M."/>
            <person name="DeBarry J."/>
            <person name="Dreyer I."/>
            <person name="Elias M."/>
            <person name="Engstrom E.M."/>
            <person name="Estelle M."/>
            <person name="Feng L."/>
            <person name="Finet C."/>
            <person name="Floyd S.K."/>
            <person name="Frommer W.B."/>
            <person name="Fujita T."/>
            <person name="Gramzow L."/>
            <person name="Gutensohn M."/>
            <person name="Harholt J."/>
            <person name="Hattori M."/>
            <person name="Heyl A."/>
            <person name="Hirai T."/>
            <person name="Hiwatashi Y."/>
            <person name="Ishikawa M."/>
            <person name="Iwata M."/>
            <person name="Karol K.G."/>
            <person name="Koehler B."/>
            <person name="Kolukisaoglu U."/>
            <person name="Kubo M."/>
            <person name="Kurata T."/>
            <person name="Lalonde S."/>
            <person name="Li K."/>
            <person name="Li Y."/>
            <person name="Litt A."/>
            <person name="Lyons E."/>
            <person name="Manning G."/>
            <person name="Maruyama T."/>
            <person name="Michael T.P."/>
            <person name="Mikami K."/>
            <person name="Miyazaki S."/>
            <person name="Morinaga S."/>
            <person name="Murata T."/>
            <person name="Mueller-Roeber B."/>
            <person name="Nelson D.R."/>
            <person name="Obara M."/>
            <person name="Oguri Y."/>
            <person name="Olmstead R.G."/>
            <person name="Onodera N."/>
            <person name="Petersen B.L."/>
            <person name="Pils B."/>
            <person name="Prigge M."/>
            <person name="Rensing S.A."/>
            <person name="Riano-Pachon D.M."/>
            <person name="Roberts A.W."/>
            <person name="Sato Y."/>
            <person name="Scheller H.V."/>
            <person name="Schulz B."/>
            <person name="Schulz C."/>
            <person name="Shakirov E.V."/>
            <person name="Shibagaki N."/>
            <person name="Shinohara N."/>
            <person name="Shippen D.E."/>
            <person name="Soerensen I."/>
            <person name="Sotooka R."/>
            <person name="Sugimoto N."/>
            <person name="Sugita M."/>
            <person name="Sumikawa N."/>
            <person name="Tanurdzic M."/>
            <person name="Theissen G."/>
            <person name="Ulvskov P."/>
            <person name="Wakazuki S."/>
            <person name="Weng J.K."/>
            <person name="Willats W.W."/>
            <person name="Wipf D."/>
            <person name="Wolf P.G."/>
            <person name="Yang L."/>
            <person name="Zimmer A.D."/>
            <person name="Zhu Q."/>
            <person name="Mitros T."/>
            <person name="Hellsten U."/>
            <person name="Loque D."/>
            <person name="Otillar R."/>
            <person name="Salamov A."/>
            <person name="Schmutz J."/>
            <person name="Shapiro H."/>
            <person name="Lindquist E."/>
            <person name="Lucas S."/>
            <person name="Rokhsar D."/>
            <person name="Grigoriev I.V."/>
        </authorList>
    </citation>
    <scope>NUCLEOTIDE SEQUENCE [LARGE SCALE GENOMIC DNA]</scope>
</reference>